<reference evidence="3" key="2">
    <citation type="submission" date="2016-10" db="EMBL/GenBank/DDBJ databases">
        <title>Complete mitochondrial genomes of 50 helminths species.</title>
        <authorList>
            <person name="Kikuchi T."/>
            <person name="Holroyd N."/>
            <person name="Berriman M."/>
        </authorList>
    </citation>
    <scope>NUCLEOTIDE SEQUENCE</scope>
</reference>
<gene>
    <name evidence="2" type="primary">nad6</name>
    <name evidence="3" type="synonym">ND6</name>
</gene>
<organism evidence="2">
    <name type="scientific">Trichobilharzia regenti</name>
    <name type="common">Nasal bird schistosome</name>
    <dbReference type="NCBI Taxonomy" id="157069"/>
    <lineage>
        <taxon>Eukaryota</taxon>
        <taxon>Metazoa</taxon>
        <taxon>Spiralia</taxon>
        <taxon>Lophotrochozoa</taxon>
        <taxon>Platyhelminthes</taxon>
        <taxon>Trematoda</taxon>
        <taxon>Digenea</taxon>
        <taxon>Strigeidida</taxon>
        <taxon>Schistosomatoidea</taxon>
        <taxon>Schistosomatidae</taxon>
        <taxon>Trichobilharzia</taxon>
    </lineage>
</organism>
<feature type="transmembrane region" description="Helical" evidence="1">
    <location>
        <begin position="83"/>
        <end position="104"/>
    </location>
</feature>
<protein>
    <submittedName>
        <fullName evidence="2">NADH dehydrogenase subunit 6</fullName>
    </submittedName>
</protein>
<proteinExistence type="predicted"/>
<evidence type="ECO:0000256" key="1">
    <source>
        <dbReference type="SAM" id="Phobius"/>
    </source>
</evidence>
<feature type="transmembrane region" description="Helical" evidence="1">
    <location>
        <begin position="7"/>
        <end position="29"/>
    </location>
</feature>
<keyword evidence="2" id="KW-0496">Mitochondrion</keyword>
<geneLocation type="mitochondrion" evidence="2"/>
<feature type="transmembrane region" description="Helical" evidence="1">
    <location>
        <begin position="49"/>
        <end position="71"/>
    </location>
</feature>
<dbReference type="AlphaFoldDB" id="A7J1L6"/>
<sequence>MLVNFLLFLYIVCSFMFIFSLGSLVRIFLIVVSSLVSSLVLYSIMGFSWYLLLFILVYVGGVYILFVYMSLVLPNVGLVNYRFSYLVGSFLIFLLFFCCMWISLCGGEVVVDNSIYLCNSFESFVYLFFCSVLLLGVILINFVVSSFNSWLR</sequence>
<evidence type="ECO:0000313" key="3">
    <source>
        <dbReference type="EMBL" id="BAV82964.1"/>
    </source>
</evidence>
<keyword evidence="1" id="KW-1133">Transmembrane helix</keyword>
<dbReference type="EMBL" id="AP017711">
    <property type="protein sequence ID" value="BAV82964.1"/>
    <property type="molecule type" value="Genomic_DNA"/>
</dbReference>
<dbReference type="CTD" id="4541"/>
<dbReference type="RefSeq" id="YP_001382131.1">
    <property type="nucleotide sequence ID" value="NC_009680.1"/>
</dbReference>
<name>A7J1L6_TRIRE</name>
<keyword evidence="1" id="KW-0812">Transmembrane</keyword>
<keyword evidence="1" id="KW-0472">Membrane</keyword>
<feature type="transmembrane region" description="Helical" evidence="1">
    <location>
        <begin position="124"/>
        <end position="144"/>
    </location>
</feature>
<dbReference type="EMBL" id="DQ859919">
    <property type="protein sequence ID" value="ABG91505.1"/>
    <property type="molecule type" value="Genomic_DNA"/>
</dbReference>
<evidence type="ECO:0000313" key="2">
    <source>
        <dbReference type="EMBL" id="ABG91505.1"/>
    </source>
</evidence>
<accession>A7J1L6</accession>
<dbReference type="GeneID" id="5333423"/>
<reference evidence="2" key="1">
    <citation type="journal article" date="2007" name="J. Parasitol.">
        <title>The complete mitochondrial genome of the bird schistosome Trichobilharzia regenti (Platyhelminthes: Digenea), causative agent of cercarial dermatitis.</title>
        <authorList>
            <person name="Webster B.L."/>
            <person name="Rudolfova J."/>
            <person name="Horak P."/>
            <person name="Littlewood D.T."/>
        </authorList>
    </citation>
    <scope>NUCLEOTIDE SEQUENCE</scope>
</reference>